<dbReference type="NCBIfam" id="TIGR02241">
    <property type="entry name" value="conserved hypothetical phage tail region protein"/>
    <property type="match status" value="1"/>
</dbReference>
<comment type="caution">
    <text evidence="1">The sequence shown here is derived from an EMBL/GenBank/DDBJ whole genome shotgun (WGS) entry which is preliminary data.</text>
</comment>
<dbReference type="EMBL" id="JAGGJA010000010">
    <property type="protein sequence ID" value="MCW9708157.1"/>
    <property type="molecule type" value="Genomic_DNA"/>
</dbReference>
<dbReference type="Proteomes" id="UP001207918">
    <property type="component" value="Unassembled WGS sequence"/>
</dbReference>
<dbReference type="InterPro" id="IPR011747">
    <property type="entry name" value="CHP02241"/>
</dbReference>
<sequence length="146" mass="16628">MQDPAVGFFFLVEFNGIDDLGANDFRFQEVSGLNSELGVEELKEGGENRFAHRLPNPAKYSNLVLKRGLVTRTALIDWFRNAIENFEFDPITVRVTLLNASTEPLLNWNFVGAYPVKWSVSNLNAEKNEVMIDTIELAYKYFTKST</sequence>
<dbReference type="PANTHER" id="PTHR38009:SF1">
    <property type="entry name" value="CONSERVED HYPOTHETICAL PHAGE TAIL PROTEIN"/>
    <property type="match status" value="1"/>
</dbReference>
<proteinExistence type="predicted"/>
<name>A0ABT3PQL5_9BACT</name>
<evidence type="ECO:0000313" key="2">
    <source>
        <dbReference type="Proteomes" id="UP001207918"/>
    </source>
</evidence>
<gene>
    <name evidence="1" type="ORF">J6I44_14930</name>
</gene>
<dbReference type="InterPro" id="IPR010667">
    <property type="entry name" value="Phage_T4_Gp19"/>
</dbReference>
<keyword evidence="2" id="KW-1185">Reference proteome</keyword>
<evidence type="ECO:0000313" key="1">
    <source>
        <dbReference type="EMBL" id="MCW9708157.1"/>
    </source>
</evidence>
<reference evidence="1 2" key="1">
    <citation type="submission" date="2021-03" db="EMBL/GenBank/DDBJ databases">
        <title>Aliifodinibius sp. nov., a new bacterium isolated from saline soil.</title>
        <authorList>
            <person name="Galisteo C."/>
            <person name="De La Haba R."/>
            <person name="Sanchez-Porro C."/>
            <person name="Ventosa A."/>
        </authorList>
    </citation>
    <scope>NUCLEOTIDE SEQUENCE [LARGE SCALE GENOMIC DNA]</scope>
    <source>
        <strain evidence="1 2">1BSP15-2V2</strain>
    </source>
</reference>
<accession>A0ABT3PQL5</accession>
<protein>
    <submittedName>
        <fullName evidence="1">Phage tail protein</fullName>
    </submittedName>
</protein>
<organism evidence="1 2">
    <name type="scientific">Fodinibius salsisoli</name>
    <dbReference type="NCBI Taxonomy" id="2820877"/>
    <lineage>
        <taxon>Bacteria</taxon>
        <taxon>Pseudomonadati</taxon>
        <taxon>Balneolota</taxon>
        <taxon>Balneolia</taxon>
        <taxon>Balneolales</taxon>
        <taxon>Balneolaceae</taxon>
        <taxon>Fodinibius</taxon>
    </lineage>
</organism>
<dbReference type="PANTHER" id="PTHR38009">
    <property type="entry name" value="CONSERVED HYPOTHETICAL PHAGE TAIL PROTEIN"/>
    <property type="match status" value="1"/>
</dbReference>
<dbReference type="Pfam" id="PF06841">
    <property type="entry name" value="Phage_T4_gp19"/>
    <property type="match status" value="1"/>
</dbReference>
<dbReference type="RefSeq" id="WP_265766943.1">
    <property type="nucleotide sequence ID" value="NZ_JAGGJA010000010.1"/>
</dbReference>